<name>A0A7W4LP05_9GAMM</name>
<keyword evidence="3" id="KW-1185">Reference proteome</keyword>
<feature type="coiled-coil region" evidence="1">
    <location>
        <begin position="43"/>
        <end position="70"/>
    </location>
</feature>
<dbReference type="Proteomes" id="UP000542720">
    <property type="component" value="Unassembled WGS sequence"/>
</dbReference>
<accession>A0A7W4LP05</accession>
<organism evidence="2 3">
    <name type="scientific">Aquipseudomonas ullengensis</name>
    <dbReference type="NCBI Taxonomy" id="2759166"/>
    <lineage>
        <taxon>Bacteria</taxon>
        <taxon>Pseudomonadati</taxon>
        <taxon>Pseudomonadota</taxon>
        <taxon>Gammaproteobacteria</taxon>
        <taxon>Pseudomonadales</taxon>
        <taxon>Pseudomonadaceae</taxon>
        <taxon>Aquipseudomonas</taxon>
    </lineage>
</organism>
<gene>
    <name evidence="2" type="ORF">H3H51_16810</name>
</gene>
<dbReference type="RefSeq" id="WP_183090212.1">
    <property type="nucleotide sequence ID" value="NZ_JACJUD010000005.1"/>
</dbReference>
<evidence type="ECO:0000256" key="1">
    <source>
        <dbReference type="SAM" id="Coils"/>
    </source>
</evidence>
<protein>
    <submittedName>
        <fullName evidence="2">Uncharacterized protein</fullName>
    </submittedName>
</protein>
<evidence type="ECO:0000313" key="2">
    <source>
        <dbReference type="EMBL" id="MBB2496686.1"/>
    </source>
</evidence>
<dbReference type="AlphaFoldDB" id="A0A7W4LP05"/>
<evidence type="ECO:0000313" key="3">
    <source>
        <dbReference type="Proteomes" id="UP000542720"/>
    </source>
</evidence>
<sequence>MDYATINGVVQAVNLTKQLAKAAFDGKVDADAKAKIGEVVEKLGDVQDRMFNLRNDLHELQTERDELKTKLDAADAWERRASNYNLTQTLGGAVVYSSKGDPIHYACPSCFNKREIHPLQDNRTVSGKFRCTGCAAEFPVKPKHKVTAVPTTHHWND</sequence>
<comment type="caution">
    <text evidence="2">The sequence shown here is derived from an EMBL/GenBank/DDBJ whole genome shotgun (WGS) entry which is preliminary data.</text>
</comment>
<dbReference type="EMBL" id="JACJUD010000005">
    <property type="protein sequence ID" value="MBB2496686.1"/>
    <property type="molecule type" value="Genomic_DNA"/>
</dbReference>
<proteinExistence type="predicted"/>
<keyword evidence="1" id="KW-0175">Coiled coil</keyword>
<reference evidence="2 3" key="1">
    <citation type="submission" date="2020-08" db="EMBL/GenBank/DDBJ databases">
        <authorList>
            <person name="Kim C.M."/>
        </authorList>
    </citation>
    <scope>NUCLEOTIDE SEQUENCE [LARGE SCALE GENOMIC DNA]</scope>
    <source>
        <strain evidence="2 3">UL070</strain>
    </source>
</reference>